<dbReference type="Proteomes" id="UP000011083">
    <property type="component" value="Unassembled WGS sequence"/>
</dbReference>
<evidence type="ECO:0000256" key="1">
    <source>
        <dbReference type="SAM" id="MobiDB-lite"/>
    </source>
</evidence>
<dbReference type="VEuPathDB" id="AmoebaDB:ACA1_054640"/>
<keyword evidence="4" id="KW-1185">Reference proteome</keyword>
<dbReference type="Gene3D" id="3.30.479.30">
    <property type="entry name" value="Band 7 domain"/>
    <property type="match status" value="1"/>
</dbReference>
<reference evidence="3 4" key="1">
    <citation type="journal article" date="2013" name="Genome Biol.">
        <title>Genome of Acanthamoeba castellanii highlights extensive lateral gene transfer and early evolution of tyrosine kinase signaling.</title>
        <authorList>
            <person name="Clarke M."/>
            <person name="Lohan A.J."/>
            <person name="Liu B."/>
            <person name="Lagkouvardos I."/>
            <person name="Roy S."/>
            <person name="Zafar N."/>
            <person name="Bertelli C."/>
            <person name="Schilde C."/>
            <person name="Kianianmomeni A."/>
            <person name="Burglin T.R."/>
            <person name="Frech C."/>
            <person name="Turcotte B."/>
            <person name="Kopec K.O."/>
            <person name="Synnott J.M."/>
            <person name="Choo C."/>
            <person name="Paponov I."/>
            <person name="Finkler A."/>
            <person name="Soon Heng Tan C."/>
            <person name="Hutchins A.P."/>
            <person name="Weinmeier T."/>
            <person name="Rattei T."/>
            <person name="Chu J.S."/>
            <person name="Gimenez G."/>
            <person name="Irimia M."/>
            <person name="Rigden D.J."/>
            <person name="Fitzpatrick D.A."/>
            <person name="Lorenzo-Morales J."/>
            <person name="Bateman A."/>
            <person name="Chiu C.H."/>
            <person name="Tang P."/>
            <person name="Hegemann P."/>
            <person name="Fromm H."/>
            <person name="Raoult D."/>
            <person name="Greub G."/>
            <person name="Miranda-Saavedra D."/>
            <person name="Chen N."/>
            <person name="Nash P."/>
            <person name="Ginger M.L."/>
            <person name="Horn M."/>
            <person name="Schaap P."/>
            <person name="Caler L."/>
            <person name="Loftus B."/>
        </authorList>
    </citation>
    <scope>NUCLEOTIDE SEQUENCE [LARGE SCALE GENOMIC DNA]</scope>
    <source>
        <strain evidence="3 4">Neff</strain>
    </source>
</reference>
<accession>L8H7L0</accession>
<dbReference type="KEGG" id="acan:ACA1_054640"/>
<dbReference type="GeneID" id="14921588"/>
<dbReference type="InterPro" id="IPR036013">
    <property type="entry name" value="Band_7/SPFH_dom_sf"/>
</dbReference>
<dbReference type="RefSeq" id="XP_004344121.1">
    <property type="nucleotide sequence ID" value="XM_004344071.1"/>
</dbReference>
<gene>
    <name evidence="3" type="ORF">ACA1_054640</name>
</gene>
<feature type="region of interest" description="Disordered" evidence="1">
    <location>
        <begin position="290"/>
        <end position="329"/>
    </location>
</feature>
<organism evidence="3 4">
    <name type="scientific">Acanthamoeba castellanii (strain ATCC 30010 / Neff)</name>
    <dbReference type="NCBI Taxonomy" id="1257118"/>
    <lineage>
        <taxon>Eukaryota</taxon>
        <taxon>Amoebozoa</taxon>
        <taxon>Discosea</taxon>
        <taxon>Longamoebia</taxon>
        <taxon>Centramoebida</taxon>
        <taxon>Acanthamoebidae</taxon>
        <taxon>Acanthamoeba</taxon>
    </lineage>
</organism>
<dbReference type="SUPFAM" id="SSF117892">
    <property type="entry name" value="Band 7/SPFH domain"/>
    <property type="match status" value="1"/>
</dbReference>
<dbReference type="Pfam" id="PF01145">
    <property type="entry name" value="Band_7"/>
    <property type="match status" value="1"/>
</dbReference>
<name>L8H7L0_ACACF</name>
<dbReference type="InterPro" id="IPR001107">
    <property type="entry name" value="Band_7"/>
</dbReference>
<sequence length="507" mass="55158">MNIQDSGSGGYKQLQAGGGAGTGSDLGFQTSTNTRIEDGVSLLDALEDLGFVQSSSACGALGVGLVACTGLGALYVLSKMQLIQEGSMGLTLHSGQPVILRPGRYVLLSPLHSFVEQKSINDDLIEFGPITVVTIKKGQLGLSWKNGETIILEPGRHILVAPHVFQEAKDIGAPYIELGPIKRIIVNEGQVGISYDTGKLEVLLPGLHIRTSPTFRFQEFVSVRRLEPLKVNTNDGIAIMVNTIITYRIEDPVRAFRDVSNVSEALFEKAEALVTSIFLHHSLDEIAPTLPSGRHESLEDPGFGSDDDQDDNDKDDELTRRKKKKMGKQREISTPSLFSEIVREAFMDELREYVTTWGVVLMDMSIEKLEFHDSALRDLLTQRASNKLQTASNRANIAAQAQTGIQKAQGLAQEARVKADAELYTAEQRAKGARLQADTALARQLAVMRATREIVEAAGNKTSFIPWNMKVDLREGSAGSDHGYHLSDASSALSPDEALARNALVGH</sequence>
<evidence type="ECO:0000259" key="2">
    <source>
        <dbReference type="Pfam" id="PF01145"/>
    </source>
</evidence>
<feature type="compositionally biased region" description="Acidic residues" evidence="1">
    <location>
        <begin position="305"/>
        <end position="316"/>
    </location>
</feature>
<dbReference type="OMA" id="NDGIAIM"/>
<protein>
    <submittedName>
        <fullName evidence="3">SPFH domain / Band 7 domain containing protein</fullName>
    </submittedName>
</protein>
<dbReference type="EMBL" id="KB007909">
    <property type="protein sequence ID" value="ELR20718.1"/>
    <property type="molecule type" value="Genomic_DNA"/>
</dbReference>
<proteinExistence type="predicted"/>
<feature type="domain" description="Band 7" evidence="2">
    <location>
        <begin position="185"/>
        <end position="398"/>
    </location>
</feature>
<dbReference type="AlphaFoldDB" id="L8H7L0"/>
<feature type="region of interest" description="Disordered" evidence="1">
    <location>
        <begin position="1"/>
        <end position="28"/>
    </location>
</feature>
<evidence type="ECO:0000313" key="3">
    <source>
        <dbReference type="EMBL" id="ELR20718.1"/>
    </source>
</evidence>
<dbReference type="OrthoDB" id="9988182at2759"/>
<dbReference type="STRING" id="1257118.L8H7L0"/>
<evidence type="ECO:0000313" key="4">
    <source>
        <dbReference type="Proteomes" id="UP000011083"/>
    </source>
</evidence>